<name>A0A5B7FAF7_PORTR</name>
<accession>A0A5B7FAF7</accession>
<evidence type="ECO:0000256" key="1">
    <source>
        <dbReference type="SAM" id="Phobius"/>
    </source>
</evidence>
<protein>
    <submittedName>
        <fullName evidence="2">Uncharacterized protein</fullName>
    </submittedName>
</protein>
<feature type="transmembrane region" description="Helical" evidence="1">
    <location>
        <begin position="16"/>
        <end position="38"/>
    </location>
</feature>
<gene>
    <name evidence="2" type="ORF">E2C01_035697</name>
</gene>
<keyword evidence="1" id="KW-1133">Transmembrane helix</keyword>
<organism evidence="2 3">
    <name type="scientific">Portunus trituberculatus</name>
    <name type="common">Swimming crab</name>
    <name type="synonym">Neptunus trituberculatus</name>
    <dbReference type="NCBI Taxonomy" id="210409"/>
    <lineage>
        <taxon>Eukaryota</taxon>
        <taxon>Metazoa</taxon>
        <taxon>Ecdysozoa</taxon>
        <taxon>Arthropoda</taxon>
        <taxon>Crustacea</taxon>
        <taxon>Multicrustacea</taxon>
        <taxon>Malacostraca</taxon>
        <taxon>Eumalacostraca</taxon>
        <taxon>Eucarida</taxon>
        <taxon>Decapoda</taxon>
        <taxon>Pleocyemata</taxon>
        <taxon>Brachyura</taxon>
        <taxon>Eubrachyura</taxon>
        <taxon>Portunoidea</taxon>
        <taxon>Portunidae</taxon>
        <taxon>Portuninae</taxon>
        <taxon>Portunus</taxon>
    </lineage>
</organism>
<evidence type="ECO:0000313" key="3">
    <source>
        <dbReference type="Proteomes" id="UP000324222"/>
    </source>
</evidence>
<dbReference type="AlphaFoldDB" id="A0A5B7FAF7"/>
<keyword evidence="3" id="KW-1185">Reference proteome</keyword>
<dbReference type="Proteomes" id="UP000324222">
    <property type="component" value="Unassembled WGS sequence"/>
</dbReference>
<sequence length="60" mass="6625">MQGGSSKVYQRKDLTLVFLIPGIASSGTPLSMIFRWSFCLHNGSLLDVMVVGFSDDELCR</sequence>
<evidence type="ECO:0000313" key="2">
    <source>
        <dbReference type="EMBL" id="MPC42083.1"/>
    </source>
</evidence>
<keyword evidence="1" id="KW-0472">Membrane</keyword>
<reference evidence="2 3" key="1">
    <citation type="submission" date="2019-05" db="EMBL/GenBank/DDBJ databases">
        <title>Another draft genome of Portunus trituberculatus and its Hox gene families provides insights of decapod evolution.</title>
        <authorList>
            <person name="Jeong J.-H."/>
            <person name="Song I."/>
            <person name="Kim S."/>
            <person name="Choi T."/>
            <person name="Kim D."/>
            <person name="Ryu S."/>
            <person name="Kim W."/>
        </authorList>
    </citation>
    <scope>NUCLEOTIDE SEQUENCE [LARGE SCALE GENOMIC DNA]</scope>
    <source>
        <tissue evidence="2">Muscle</tissue>
    </source>
</reference>
<comment type="caution">
    <text evidence="2">The sequence shown here is derived from an EMBL/GenBank/DDBJ whole genome shotgun (WGS) entry which is preliminary data.</text>
</comment>
<keyword evidence="1" id="KW-0812">Transmembrane</keyword>
<dbReference type="EMBL" id="VSRR010005303">
    <property type="protein sequence ID" value="MPC42083.1"/>
    <property type="molecule type" value="Genomic_DNA"/>
</dbReference>
<proteinExistence type="predicted"/>